<dbReference type="GO" id="GO:0000287">
    <property type="term" value="F:magnesium ion binding"/>
    <property type="evidence" value="ECO:0007669"/>
    <property type="project" value="InterPro"/>
</dbReference>
<sequence length="466" mass="52016">MAVQIDYFAPIGWKPKNPDEDYLIAYFQIALKDGIPQEKFKEVAATVAAESSTGTWTEVDESSNAGMDNATKYRAVVFDIEEDQKRFKIAYPVNLFEPDNMSGMLAGFAGNIGGMKALKGMRLLDVRFPKKIVQSFPGPKFGIEGMRDMLGHYDDLDDPLRKKMPIMGTVPKPKVGRTAEQQSALARELWTAGDFTYDFIKDDENLTSLEFNNFYDRARLVLDVQHDVENMSKNKRFSLLNITHSNFEELIRRAETIRDQGGRFVMIDVVTTCFGMLHSYRNEDLGLAIHAHRAMHSFWTRHNSSDDKAEFDGFSVSMLVLAKIYRLLGVDSLHTGSPKAKMEDYGESDIIARTVSSSGIVEPDEKNLTLGQNWFGMKETWPVASGGLHPGVLDKVVEKLGPNIFIQLGGGVLGHPEGIRRGVEAALEARKAIAAGEPISEFVKKHQDSALAVAVKEWGTEPRIVY</sequence>
<comment type="caution">
    <text evidence="4">The sequence shown here is derived from an EMBL/GenBank/DDBJ whole genome shotgun (WGS) entry which is preliminary data.</text>
</comment>
<feature type="domain" description="Ribulose bisphosphate carboxylase large subunit ferrodoxin-like N-terminal" evidence="3">
    <location>
        <begin position="17"/>
        <end position="131"/>
    </location>
</feature>
<dbReference type="GO" id="GO:0016984">
    <property type="term" value="F:ribulose-bisphosphate carboxylase activity"/>
    <property type="evidence" value="ECO:0007669"/>
    <property type="project" value="InterPro"/>
</dbReference>
<evidence type="ECO:0000259" key="3">
    <source>
        <dbReference type="Pfam" id="PF02788"/>
    </source>
</evidence>
<dbReference type="PANTHER" id="PTHR42704">
    <property type="entry name" value="RIBULOSE BISPHOSPHATE CARBOXYLASE"/>
    <property type="match status" value="1"/>
</dbReference>
<accession>A0A0G0GWY3</accession>
<dbReference type="Gene3D" id="3.20.20.110">
    <property type="entry name" value="Ribulose bisphosphate carboxylase, large subunit, C-terminal domain"/>
    <property type="match status" value="1"/>
</dbReference>
<dbReference type="SUPFAM" id="SSF51649">
    <property type="entry name" value="RuBisCo, C-terminal domain"/>
    <property type="match status" value="1"/>
</dbReference>
<dbReference type="EMBL" id="LBTH01000023">
    <property type="protein sequence ID" value="KKQ35513.1"/>
    <property type="molecule type" value="Genomic_DNA"/>
</dbReference>
<dbReference type="SUPFAM" id="SSF54966">
    <property type="entry name" value="RuBisCO, large subunit, small (N-terminal) domain"/>
    <property type="match status" value="1"/>
</dbReference>
<dbReference type="InterPro" id="IPR000685">
    <property type="entry name" value="RuBisCO_lsu_C"/>
</dbReference>
<dbReference type="InterPro" id="IPR036422">
    <property type="entry name" value="RuBisCO_lsu_N_sf"/>
</dbReference>
<evidence type="ECO:0000256" key="1">
    <source>
        <dbReference type="RuleBase" id="RU003834"/>
    </source>
</evidence>
<dbReference type="InterPro" id="IPR036376">
    <property type="entry name" value="RuBisCO_lsu_C_sf"/>
</dbReference>
<dbReference type="PANTHER" id="PTHR42704:SF17">
    <property type="entry name" value="RIBULOSE BISPHOSPHATE CARBOXYLASE LARGE CHAIN"/>
    <property type="match status" value="1"/>
</dbReference>
<comment type="similarity">
    <text evidence="1">Belongs to the RuBisCO large chain family.</text>
</comment>
<evidence type="ECO:0000259" key="2">
    <source>
        <dbReference type="Pfam" id="PF00016"/>
    </source>
</evidence>
<dbReference type="Proteomes" id="UP000034852">
    <property type="component" value="Unassembled WGS sequence"/>
</dbReference>
<evidence type="ECO:0000313" key="5">
    <source>
        <dbReference type="Proteomes" id="UP000034852"/>
    </source>
</evidence>
<dbReference type="AlphaFoldDB" id="A0A0G0GWY3"/>
<feature type="domain" description="Ribulose bisphosphate carboxylase large subunit C-terminal" evidence="2">
    <location>
        <begin position="163"/>
        <end position="458"/>
    </location>
</feature>
<evidence type="ECO:0000313" key="4">
    <source>
        <dbReference type="EMBL" id="KKQ35513.1"/>
    </source>
</evidence>
<dbReference type="InterPro" id="IPR017443">
    <property type="entry name" value="RuBisCO_lsu_fd_N"/>
</dbReference>
<dbReference type="InterPro" id="IPR033966">
    <property type="entry name" value="RuBisCO"/>
</dbReference>
<gene>
    <name evidence="4" type="ORF">US52_C0023G0013</name>
</gene>
<reference evidence="4" key="1">
    <citation type="journal article" date="2015" name="Nature">
        <title>rRNA introns, odd ribosomes, and small enigmatic genomes across a large radiation of phyla.</title>
        <authorList>
            <person name="Brown C.T."/>
            <person name="Hug L.A."/>
            <person name="Thomas B.C."/>
            <person name="Sharon I."/>
            <person name="Castelle C.J."/>
            <person name="Singh A."/>
            <person name="Wilkins M.J."/>
            <person name="Williams K.H."/>
            <person name="Banfield J.F."/>
        </authorList>
    </citation>
    <scope>NUCLEOTIDE SEQUENCE [LARGE SCALE GENOMIC DNA]</scope>
</reference>
<dbReference type="SFLD" id="SFLDG00301">
    <property type="entry name" value="RuBisCO-like_proteins"/>
    <property type="match status" value="1"/>
</dbReference>
<dbReference type="Pfam" id="PF00016">
    <property type="entry name" value="RuBisCO_large"/>
    <property type="match status" value="1"/>
</dbReference>
<proteinExistence type="inferred from homology"/>
<organism evidence="4 5">
    <name type="scientific">candidate division WS6 bacterium GW2011_GWA2_37_6</name>
    <dbReference type="NCBI Taxonomy" id="1619087"/>
    <lineage>
        <taxon>Bacteria</taxon>
        <taxon>Candidatus Dojkabacteria</taxon>
    </lineage>
</organism>
<dbReference type="PATRIC" id="fig|1619087.5.peg.335"/>
<name>A0A0G0GWY3_9BACT</name>
<dbReference type="SFLD" id="SFLDS00014">
    <property type="entry name" value="RuBisCO"/>
    <property type="match status" value="1"/>
</dbReference>
<dbReference type="Pfam" id="PF02788">
    <property type="entry name" value="RuBisCO_large_N"/>
    <property type="match status" value="1"/>
</dbReference>
<dbReference type="Gene3D" id="3.30.70.150">
    <property type="entry name" value="RuBisCO large subunit, N-terminal domain"/>
    <property type="match status" value="1"/>
</dbReference>
<dbReference type="GO" id="GO:0015977">
    <property type="term" value="P:carbon fixation"/>
    <property type="evidence" value="ECO:0007669"/>
    <property type="project" value="InterPro"/>
</dbReference>
<protein>
    <submittedName>
        <fullName evidence="4">Ribulose bisphosphate carboxylase, type III</fullName>
    </submittedName>
</protein>